<evidence type="ECO:0000313" key="2">
    <source>
        <dbReference type="EMBL" id="AFL88373.1"/>
    </source>
</evidence>
<dbReference type="KEGG" id="trs:Terro_2464"/>
<dbReference type="EMBL" id="CP003379">
    <property type="protein sequence ID" value="AFL88373.1"/>
    <property type="molecule type" value="Genomic_DNA"/>
</dbReference>
<evidence type="ECO:0000256" key="1">
    <source>
        <dbReference type="SAM" id="SignalP"/>
    </source>
</evidence>
<keyword evidence="4" id="KW-1185">Reference proteome</keyword>
<evidence type="ECO:0000313" key="3">
    <source>
        <dbReference type="EMBL" id="AFL88715.1"/>
    </source>
</evidence>
<dbReference type="HOGENOM" id="CLU_469225_0_0_0"/>
<dbReference type="AlphaFoldDB" id="I3ZHJ7"/>
<dbReference type="EMBL" id="CP003379">
    <property type="protein sequence ID" value="AFL88715.1"/>
    <property type="molecule type" value="Genomic_DNA"/>
</dbReference>
<name>I3ZHJ7_TERRK</name>
<evidence type="ECO:0000313" key="4">
    <source>
        <dbReference type="Proteomes" id="UP000006056"/>
    </source>
</evidence>
<accession>I3ZHJ7</accession>
<dbReference type="Proteomes" id="UP000006056">
    <property type="component" value="Chromosome"/>
</dbReference>
<proteinExistence type="predicted"/>
<gene>
    <name evidence="2" type="ordered locus">Terro_2100</name>
    <name evidence="3" type="ordered locus">Terro_2464</name>
</gene>
<dbReference type="KEGG" id="trs:Terro_2100"/>
<organism evidence="3 4">
    <name type="scientific">Terriglobus roseus (strain DSM 18391 / NRRL B-41598 / KBS 63)</name>
    <dbReference type="NCBI Taxonomy" id="926566"/>
    <lineage>
        <taxon>Bacteria</taxon>
        <taxon>Pseudomonadati</taxon>
        <taxon>Acidobacteriota</taxon>
        <taxon>Terriglobia</taxon>
        <taxon>Terriglobales</taxon>
        <taxon>Acidobacteriaceae</taxon>
        <taxon>Terriglobus</taxon>
    </lineage>
</organism>
<dbReference type="OrthoDB" id="113419at2"/>
<reference evidence="3 4" key="1">
    <citation type="submission" date="2012-06" db="EMBL/GenBank/DDBJ databases">
        <title>Complete genome of Terriglobus roseus DSM 18391.</title>
        <authorList>
            <consortium name="US DOE Joint Genome Institute (JGI-PGF)"/>
            <person name="Lucas S."/>
            <person name="Copeland A."/>
            <person name="Lapidus A."/>
            <person name="Glavina del Rio T."/>
            <person name="Dalin E."/>
            <person name="Tice H."/>
            <person name="Bruce D."/>
            <person name="Goodwin L."/>
            <person name="Pitluck S."/>
            <person name="Peters L."/>
            <person name="Mikhailova N."/>
            <person name="Munk A.C.C."/>
            <person name="Kyrpides N."/>
            <person name="Mavromatis K."/>
            <person name="Ivanova N."/>
            <person name="Brettin T."/>
            <person name="Detter J.C."/>
            <person name="Han C."/>
            <person name="Larimer F."/>
            <person name="Land M."/>
            <person name="Hauser L."/>
            <person name="Markowitz V."/>
            <person name="Cheng J.-F."/>
            <person name="Hugenholtz P."/>
            <person name="Woyke T."/>
            <person name="Wu D."/>
            <person name="Brambilla E."/>
            <person name="Klenk H.-P."/>
            <person name="Eisen J.A."/>
        </authorList>
    </citation>
    <scope>NUCLEOTIDE SEQUENCE [LARGE SCALE GENOMIC DNA]</scope>
    <source>
        <strain evidence="3">DSM 18391</strain>
        <strain evidence="4">DSM 18391 / NRRL B-41598 / KBS 63</strain>
    </source>
</reference>
<protein>
    <submittedName>
        <fullName evidence="3">Uncharacterized protein</fullName>
    </submittedName>
</protein>
<feature type="signal peptide" evidence="1">
    <location>
        <begin position="1"/>
        <end position="24"/>
    </location>
</feature>
<dbReference type="RefSeq" id="WP_014785942.1">
    <property type="nucleotide sequence ID" value="NC_018014.1"/>
</dbReference>
<sequence length="581" mass="61490">MKKPGVVVSLILTLALVTALPLSAKVVDTANEAQGELAGRLKKVNEAGISVTTVSDLASSVSVEAVLLPYSVTKRTFGRELADKYAAVSLIVSNRDPRQSVILHSVFLDYSKWLFSGIFAGMTDKARVETTAWQAQTNPSQVASAEVRTVRTDFQDAQLWSARNWAIHIATAVGATAGGLAYSTASDLFSPSVTAFSSYVVPAIGAIWPDNSQTQLNLLNDIGFRTNHVIAAKSADIVVAFFPLDRFLTPSLQKIYKQAPAAFFNPAELLLEKDRKKGPGLLMKQLEELGIFEPVACVTGDKEKPSVRCAMFNSVMEYERHYAELKKKSPESKNLNPCGQPGEPPAFCYAVDMLNRVSLNTIRLVVGGVMTIDAASVPATISSVNLNAGTLADDWKASKTLTGSLMGTFLSGAALSVTSPGPGGTTTSPFSAITIDPASTDSIMTYKATVGSSDLASGAKLSFVVSKTAQDNTTTTSTPYIYTLPDPALSFDSANWAKGGKVSGSIKGTGLTGVTLLSVQGSDANQLAANFAVENDANSDTSRAFTLNIVNTDVPHGTVLTFTLSKMHADNTAVTLLYTVP</sequence>
<keyword evidence="1" id="KW-0732">Signal</keyword>
<feature type="chain" id="PRO_5007673902" evidence="1">
    <location>
        <begin position="25"/>
        <end position="581"/>
    </location>
</feature>